<dbReference type="Proteomes" id="UP001147782">
    <property type="component" value="Unassembled WGS sequence"/>
</dbReference>
<dbReference type="InterPro" id="IPR006913">
    <property type="entry name" value="CENP-V/GFA"/>
</dbReference>
<dbReference type="OrthoDB" id="406544at2759"/>
<dbReference type="SUPFAM" id="SSF51316">
    <property type="entry name" value="Mss4-like"/>
    <property type="match status" value="1"/>
</dbReference>
<dbReference type="PANTHER" id="PTHR33337">
    <property type="entry name" value="GFA DOMAIN-CONTAINING PROTEIN"/>
    <property type="match status" value="1"/>
</dbReference>
<sequence length="134" mass="14209">MPGLGSCACGNVSFQYSGEPALTALCHCKGCQNWGGSAFSSNVGVPTTAFSLTKGEPKSWVRNGDVSGKENRHFFCGDCGSSLFSRPVALGDITLIKSGCLEETNIPIALELFVTRRRDYVVSVADAKQAPEMP</sequence>
<evidence type="ECO:0000256" key="1">
    <source>
        <dbReference type="ARBA" id="ARBA00005495"/>
    </source>
</evidence>
<name>A0A9W9SLR4_9EURO</name>
<comment type="similarity">
    <text evidence="1">Belongs to the Gfa family.</text>
</comment>
<dbReference type="GeneID" id="81435432"/>
<accession>A0A9W9SLR4</accession>
<evidence type="ECO:0000313" key="6">
    <source>
        <dbReference type="EMBL" id="KAJ5380896.1"/>
    </source>
</evidence>
<keyword evidence="3" id="KW-0862">Zinc</keyword>
<comment type="caution">
    <text evidence="6">The sequence shown here is derived from an EMBL/GenBank/DDBJ whole genome shotgun (WGS) entry which is preliminary data.</text>
</comment>
<evidence type="ECO:0000256" key="2">
    <source>
        <dbReference type="ARBA" id="ARBA00022723"/>
    </source>
</evidence>
<dbReference type="Gene3D" id="3.90.1590.10">
    <property type="entry name" value="glutathione-dependent formaldehyde- activating enzyme (gfa)"/>
    <property type="match status" value="1"/>
</dbReference>
<gene>
    <name evidence="6" type="ORF">N7496_003324</name>
</gene>
<dbReference type="RefSeq" id="XP_056558467.1">
    <property type="nucleotide sequence ID" value="XM_056696255.1"/>
</dbReference>
<dbReference type="GO" id="GO:0046872">
    <property type="term" value="F:metal ion binding"/>
    <property type="evidence" value="ECO:0007669"/>
    <property type="project" value="UniProtKB-KW"/>
</dbReference>
<keyword evidence="2" id="KW-0479">Metal-binding</keyword>
<reference evidence="6" key="1">
    <citation type="submission" date="2022-11" db="EMBL/GenBank/DDBJ databases">
        <authorList>
            <person name="Petersen C."/>
        </authorList>
    </citation>
    <scope>NUCLEOTIDE SEQUENCE</scope>
    <source>
        <strain evidence="6">IBT 29864</strain>
    </source>
</reference>
<dbReference type="EMBL" id="JAPZBS010000002">
    <property type="protein sequence ID" value="KAJ5380896.1"/>
    <property type="molecule type" value="Genomic_DNA"/>
</dbReference>
<evidence type="ECO:0000259" key="5">
    <source>
        <dbReference type="PROSITE" id="PS51891"/>
    </source>
</evidence>
<dbReference type="PANTHER" id="PTHR33337:SF30">
    <property type="entry name" value="DUF636 DOMAIN PROTEIN (AFU_ORTHOLOGUE AFUA_1G03180)"/>
    <property type="match status" value="1"/>
</dbReference>
<organism evidence="6 7">
    <name type="scientific">Penicillium cataractarum</name>
    <dbReference type="NCBI Taxonomy" id="2100454"/>
    <lineage>
        <taxon>Eukaryota</taxon>
        <taxon>Fungi</taxon>
        <taxon>Dikarya</taxon>
        <taxon>Ascomycota</taxon>
        <taxon>Pezizomycotina</taxon>
        <taxon>Eurotiomycetes</taxon>
        <taxon>Eurotiomycetidae</taxon>
        <taxon>Eurotiales</taxon>
        <taxon>Aspergillaceae</taxon>
        <taxon>Penicillium</taxon>
    </lineage>
</organism>
<reference evidence="6" key="2">
    <citation type="journal article" date="2023" name="IMA Fungus">
        <title>Comparative genomic study of the Penicillium genus elucidates a diverse pangenome and 15 lateral gene transfer events.</title>
        <authorList>
            <person name="Petersen C."/>
            <person name="Sorensen T."/>
            <person name="Nielsen M.R."/>
            <person name="Sondergaard T.E."/>
            <person name="Sorensen J.L."/>
            <person name="Fitzpatrick D.A."/>
            <person name="Frisvad J.C."/>
            <person name="Nielsen K.L."/>
        </authorList>
    </citation>
    <scope>NUCLEOTIDE SEQUENCE</scope>
    <source>
        <strain evidence="6">IBT 29864</strain>
    </source>
</reference>
<evidence type="ECO:0000256" key="3">
    <source>
        <dbReference type="ARBA" id="ARBA00022833"/>
    </source>
</evidence>
<keyword evidence="4" id="KW-0456">Lyase</keyword>
<protein>
    <recommendedName>
        <fullName evidence="5">CENP-V/GFA domain-containing protein</fullName>
    </recommendedName>
</protein>
<keyword evidence="7" id="KW-1185">Reference proteome</keyword>
<dbReference type="InterPro" id="IPR011057">
    <property type="entry name" value="Mss4-like_sf"/>
</dbReference>
<feature type="domain" description="CENP-V/GFA" evidence="5">
    <location>
        <begin position="1"/>
        <end position="114"/>
    </location>
</feature>
<dbReference type="PROSITE" id="PS51891">
    <property type="entry name" value="CENP_V_GFA"/>
    <property type="match status" value="1"/>
</dbReference>
<dbReference type="Pfam" id="PF04828">
    <property type="entry name" value="GFA"/>
    <property type="match status" value="1"/>
</dbReference>
<dbReference type="AlphaFoldDB" id="A0A9W9SLR4"/>
<evidence type="ECO:0000313" key="7">
    <source>
        <dbReference type="Proteomes" id="UP001147782"/>
    </source>
</evidence>
<proteinExistence type="inferred from homology"/>
<dbReference type="GO" id="GO:0016846">
    <property type="term" value="F:carbon-sulfur lyase activity"/>
    <property type="evidence" value="ECO:0007669"/>
    <property type="project" value="InterPro"/>
</dbReference>
<evidence type="ECO:0000256" key="4">
    <source>
        <dbReference type="ARBA" id="ARBA00023239"/>
    </source>
</evidence>